<sequence>MLASSLPPSNLANAEKELTNNFKAAALSLTTLYRTSRPTSKRAYNAGYAAAFQDMLLMIQQGVSTGESSDTAGQEEEDDQDEEKEKDREKERARPAANASVGSKTASKLPSASTGAPPTPQTPSLTTMPPPAMPSSPSPTSPIPLQRTSKTRLFALSNRKEVSVQVKFIKFFVWEERWTECAMDAPCGYNFETLQQTTKIDSQKLLRPLPLELTGADEMLATERVDTLGQNGFEIDVADDPLGDSARLRLAAQPISKSAVFGVKDLEELLHLIHNAPDEQIVSCSKVHAMFVMRACRKSTCLQYKYTDFHHHPYSTAPTYRDQQNVVAFSPVVWVFFNAPTIISVRIATVLLTYAR</sequence>
<dbReference type="GO" id="GO:0005524">
    <property type="term" value="F:ATP binding"/>
    <property type="evidence" value="ECO:0007669"/>
    <property type="project" value="InterPro"/>
</dbReference>
<feature type="compositionally biased region" description="Polar residues" evidence="1">
    <location>
        <begin position="63"/>
        <end position="72"/>
    </location>
</feature>
<feature type="compositionally biased region" description="Polar residues" evidence="1">
    <location>
        <begin position="100"/>
        <end position="116"/>
    </location>
</feature>
<evidence type="ECO:0000313" key="3">
    <source>
        <dbReference type="EMBL" id="GBE85502.1"/>
    </source>
</evidence>
<dbReference type="InterPro" id="IPR037198">
    <property type="entry name" value="MutL_C_sf"/>
</dbReference>
<feature type="compositionally biased region" description="Basic and acidic residues" evidence="1">
    <location>
        <begin position="83"/>
        <end position="94"/>
    </location>
</feature>
<dbReference type="SUPFAM" id="SSF118116">
    <property type="entry name" value="DNA mismatch repair protein MutL"/>
    <property type="match status" value="1"/>
</dbReference>
<organism evidence="3 4">
    <name type="scientific">Sparassis crispa</name>
    <dbReference type="NCBI Taxonomy" id="139825"/>
    <lineage>
        <taxon>Eukaryota</taxon>
        <taxon>Fungi</taxon>
        <taxon>Dikarya</taxon>
        <taxon>Basidiomycota</taxon>
        <taxon>Agaricomycotina</taxon>
        <taxon>Agaricomycetes</taxon>
        <taxon>Polyporales</taxon>
        <taxon>Sparassidaceae</taxon>
        <taxon>Sparassis</taxon>
    </lineage>
</organism>
<dbReference type="Pfam" id="PF08676">
    <property type="entry name" value="MutL_C"/>
    <property type="match status" value="1"/>
</dbReference>
<evidence type="ECO:0000313" key="4">
    <source>
        <dbReference type="Proteomes" id="UP000287166"/>
    </source>
</evidence>
<name>A0A401GTF2_9APHY</name>
<feature type="compositionally biased region" description="Acidic residues" evidence="1">
    <location>
        <begin position="73"/>
        <end position="82"/>
    </location>
</feature>
<evidence type="ECO:0000259" key="2">
    <source>
        <dbReference type="Pfam" id="PF08676"/>
    </source>
</evidence>
<dbReference type="InterPro" id="IPR042121">
    <property type="entry name" value="MutL_C_regsub"/>
</dbReference>
<evidence type="ECO:0000256" key="1">
    <source>
        <dbReference type="SAM" id="MobiDB-lite"/>
    </source>
</evidence>
<feature type="region of interest" description="Disordered" evidence="1">
    <location>
        <begin position="63"/>
        <end position="146"/>
    </location>
</feature>
<dbReference type="STRING" id="139825.A0A401GTF2"/>
<dbReference type="Proteomes" id="UP000287166">
    <property type="component" value="Unassembled WGS sequence"/>
</dbReference>
<dbReference type="FunFam" id="3.30.1370.100:FF:000001">
    <property type="entry name" value="Mismatch repair endonuclease pms1, putative"/>
    <property type="match status" value="1"/>
</dbReference>
<protein>
    <recommendedName>
        <fullName evidence="2">MutL C-terminal dimerisation domain-containing protein</fullName>
    </recommendedName>
</protein>
<dbReference type="GO" id="GO:0016887">
    <property type="term" value="F:ATP hydrolysis activity"/>
    <property type="evidence" value="ECO:0007669"/>
    <property type="project" value="InterPro"/>
</dbReference>
<dbReference type="GO" id="GO:0032389">
    <property type="term" value="C:MutLalpha complex"/>
    <property type="evidence" value="ECO:0007669"/>
    <property type="project" value="TreeGrafter"/>
</dbReference>
<reference evidence="3 4" key="1">
    <citation type="journal article" date="2018" name="Sci. Rep.">
        <title>Genome sequence of the cauliflower mushroom Sparassis crispa (Hanabiratake) and its association with beneficial usage.</title>
        <authorList>
            <person name="Kiyama R."/>
            <person name="Furutani Y."/>
            <person name="Kawaguchi K."/>
            <person name="Nakanishi T."/>
        </authorList>
    </citation>
    <scope>NUCLEOTIDE SEQUENCE [LARGE SCALE GENOMIC DNA]</scope>
</reference>
<dbReference type="InterPro" id="IPR038973">
    <property type="entry name" value="MutL/Mlh/Pms-like"/>
</dbReference>
<keyword evidence="4" id="KW-1185">Reference proteome</keyword>
<dbReference type="PANTHER" id="PTHR10073">
    <property type="entry name" value="DNA MISMATCH REPAIR PROTEIN MLH, PMS, MUTL"/>
    <property type="match status" value="1"/>
</dbReference>
<dbReference type="GO" id="GO:0140664">
    <property type="term" value="F:ATP-dependent DNA damage sensor activity"/>
    <property type="evidence" value="ECO:0007669"/>
    <property type="project" value="InterPro"/>
</dbReference>
<dbReference type="InterPro" id="IPR014790">
    <property type="entry name" value="MutL_C"/>
</dbReference>
<comment type="caution">
    <text evidence="3">The sequence shown here is derived from an EMBL/GenBank/DDBJ whole genome shotgun (WGS) entry which is preliminary data.</text>
</comment>
<dbReference type="Gene3D" id="3.30.1540.20">
    <property type="entry name" value="MutL, C-terminal domain, dimerisation subdomain"/>
    <property type="match status" value="1"/>
</dbReference>
<dbReference type="AlphaFoldDB" id="A0A401GTF2"/>
<feature type="compositionally biased region" description="Pro residues" evidence="1">
    <location>
        <begin position="128"/>
        <end position="142"/>
    </location>
</feature>
<dbReference type="GO" id="GO:0006298">
    <property type="term" value="P:mismatch repair"/>
    <property type="evidence" value="ECO:0007669"/>
    <property type="project" value="InterPro"/>
</dbReference>
<accession>A0A401GTF2</accession>
<dbReference type="PANTHER" id="PTHR10073:SF52">
    <property type="entry name" value="MISMATCH REPAIR ENDONUCLEASE PMS2"/>
    <property type="match status" value="1"/>
</dbReference>
<feature type="domain" description="MutL C-terminal dimerisation" evidence="2">
    <location>
        <begin position="190"/>
        <end position="299"/>
    </location>
</feature>
<dbReference type="GeneID" id="38782419"/>
<proteinExistence type="predicted"/>
<dbReference type="InParanoid" id="A0A401GTF2"/>
<dbReference type="InterPro" id="IPR042120">
    <property type="entry name" value="MutL_C_dimsub"/>
</dbReference>
<dbReference type="Gene3D" id="3.30.1370.100">
    <property type="entry name" value="MutL, C-terminal domain, regulatory subdomain"/>
    <property type="match status" value="1"/>
</dbReference>
<dbReference type="RefSeq" id="XP_027616415.1">
    <property type="nucleotide sequence ID" value="XM_027760614.1"/>
</dbReference>
<gene>
    <name evidence="3" type="ORF">SCP_0800190</name>
</gene>
<dbReference type="EMBL" id="BFAD01000008">
    <property type="protein sequence ID" value="GBE85502.1"/>
    <property type="molecule type" value="Genomic_DNA"/>
</dbReference>
<dbReference type="OrthoDB" id="21418at2759"/>